<sequence length="187" mass="20756">MTPFTDTEGAQLLRLARHSIHAHITGIAPDPLPDLDYLKIPAASFVTLTQHKQLRGCIGSLQAWRTLGEDVSQNAIAAATRDPRFPSLLAAELPLTRIEVSLLSVAEPLSFRDEADLLAQLRPHTDGLILYHGQQQATFLPQVWHQIPEPADFLAHLKMKAGLAPDHQTASLRFARYSVQKWLEAPH</sequence>
<organism evidence="2 3">
    <name type="scientific">Chitinilyticum piscinae</name>
    <dbReference type="NCBI Taxonomy" id="2866724"/>
    <lineage>
        <taxon>Bacteria</taxon>
        <taxon>Pseudomonadati</taxon>
        <taxon>Pseudomonadota</taxon>
        <taxon>Betaproteobacteria</taxon>
        <taxon>Neisseriales</taxon>
        <taxon>Chitinibacteraceae</taxon>
        <taxon>Chitinilyticum</taxon>
    </lineage>
</organism>
<evidence type="ECO:0000313" key="2">
    <source>
        <dbReference type="EMBL" id="MBE9609636.1"/>
    </source>
</evidence>
<dbReference type="InterPro" id="IPR027485">
    <property type="entry name" value="AMMECR1_N"/>
</dbReference>
<dbReference type="RefSeq" id="WP_194116166.1">
    <property type="nucleotide sequence ID" value="NZ_JADFUA010000005.1"/>
</dbReference>
<dbReference type="InterPro" id="IPR002733">
    <property type="entry name" value="AMMECR1_domain"/>
</dbReference>
<dbReference type="PANTHER" id="PTHR13016:SF0">
    <property type="entry name" value="AMME SYNDROME CANDIDATE GENE 1 PROTEIN"/>
    <property type="match status" value="1"/>
</dbReference>
<dbReference type="Proteomes" id="UP000604481">
    <property type="component" value="Unassembled WGS sequence"/>
</dbReference>
<proteinExistence type="predicted"/>
<dbReference type="EMBL" id="JADFUA010000005">
    <property type="protein sequence ID" value="MBE9609636.1"/>
    <property type="molecule type" value="Genomic_DNA"/>
</dbReference>
<dbReference type="Gene3D" id="3.30.700.20">
    <property type="entry name" value="Hypothetical protein ph0010, domain 1"/>
    <property type="match status" value="1"/>
</dbReference>
<dbReference type="PANTHER" id="PTHR13016">
    <property type="entry name" value="AMMECR1 HOMOLOG"/>
    <property type="match status" value="1"/>
</dbReference>
<dbReference type="AlphaFoldDB" id="A0A8J7FRM8"/>
<feature type="domain" description="AMMECR1" evidence="1">
    <location>
        <begin position="7"/>
        <end position="187"/>
    </location>
</feature>
<keyword evidence="3" id="KW-1185">Reference proteome</keyword>
<dbReference type="SUPFAM" id="SSF143447">
    <property type="entry name" value="AMMECR1-like"/>
    <property type="match status" value="1"/>
</dbReference>
<accession>A0A8J7FRM8</accession>
<dbReference type="InterPro" id="IPR023473">
    <property type="entry name" value="AMMECR1"/>
</dbReference>
<name>A0A8J7FRM8_9NEIS</name>
<comment type="caution">
    <text evidence="2">The sequence shown here is derived from an EMBL/GenBank/DDBJ whole genome shotgun (WGS) entry which is preliminary data.</text>
</comment>
<evidence type="ECO:0000313" key="3">
    <source>
        <dbReference type="Proteomes" id="UP000604481"/>
    </source>
</evidence>
<dbReference type="InterPro" id="IPR027623">
    <property type="entry name" value="AmmeMemoSam_A"/>
</dbReference>
<reference evidence="2 3" key="1">
    <citation type="submission" date="2020-10" db="EMBL/GenBank/DDBJ databases">
        <title>The genome sequence of Chitinilyticum litopenaei 4Y14.</title>
        <authorList>
            <person name="Liu Y."/>
        </authorList>
    </citation>
    <scope>NUCLEOTIDE SEQUENCE [LARGE SCALE GENOMIC DNA]</scope>
    <source>
        <strain evidence="2 3">4Y14</strain>
    </source>
</reference>
<dbReference type="InterPro" id="IPR036071">
    <property type="entry name" value="AMMECR1_dom_sf"/>
</dbReference>
<dbReference type="Gene3D" id="3.30.1490.150">
    <property type="entry name" value="Hypothetical protein ph0010, domain 2"/>
    <property type="match status" value="1"/>
</dbReference>
<protein>
    <submittedName>
        <fullName evidence="2">AmmeMemoRadiSam system protein A</fullName>
    </submittedName>
</protein>
<dbReference type="PROSITE" id="PS51112">
    <property type="entry name" value="AMMECR1"/>
    <property type="match status" value="1"/>
</dbReference>
<gene>
    <name evidence="2" type="primary">amrA</name>
    <name evidence="2" type="ORF">INR99_09745</name>
</gene>
<evidence type="ECO:0000259" key="1">
    <source>
        <dbReference type="PROSITE" id="PS51112"/>
    </source>
</evidence>
<dbReference type="Pfam" id="PF01871">
    <property type="entry name" value="AMMECR1"/>
    <property type="match status" value="1"/>
</dbReference>
<dbReference type="NCBIfam" id="TIGR00296">
    <property type="entry name" value="TIGR00296 family protein"/>
    <property type="match status" value="1"/>
</dbReference>
<dbReference type="NCBIfam" id="TIGR04335">
    <property type="entry name" value="AmmeMemoSam_A"/>
    <property type="match status" value="1"/>
</dbReference>